<proteinExistence type="predicted"/>
<feature type="compositionally biased region" description="Basic and acidic residues" evidence="1">
    <location>
        <begin position="1"/>
        <end position="10"/>
    </location>
</feature>
<gene>
    <name evidence="3" type="ORF">BRPE64_ECDS01560</name>
</gene>
<dbReference type="RefSeq" id="WP_084675926.1">
    <property type="nucleotide sequence ID" value="NC_021295.1"/>
</dbReference>
<dbReference type="Gene3D" id="2.60.120.10">
    <property type="entry name" value="Jelly Rolls"/>
    <property type="match status" value="1"/>
</dbReference>
<protein>
    <recommendedName>
        <fullName evidence="2">Cupin type-2 domain-containing protein</fullName>
    </recommendedName>
</protein>
<evidence type="ECO:0000259" key="2">
    <source>
        <dbReference type="Pfam" id="PF07883"/>
    </source>
</evidence>
<evidence type="ECO:0000313" key="3">
    <source>
        <dbReference type="EMBL" id="BAO94038.1"/>
    </source>
</evidence>
<dbReference type="InterPro" id="IPR013096">
    <property type="entry name" value="Cupin_2"/>
</dbReference>
<dbReference type="EMBL" id="AP013062">
    <property type="protein sequence ID" value="BAO94038.1"/>
    <property type="molecule type" value="Genomic_DNA"/>
</dbReference>
<dbReference type="AlphaFoldDB" id="A0A060PJD1"/>
<dbReference type="OrthoDB" id="8641112at2"/>
<feature type="region of interest" description="Disordered" evidence="1">
    <location>
        <begin position="1"/>
        <end position="23"/>
    </location>
</feature>
<keyword evidence="3" id="KW-0614">Plasmid</keyword>
<evidence type="ECO:0000313" key="4">
    <source>
        <dbReference type="Proteomes" id="UP000013966"/>
    </source>
</evidence>
<dbReference type="Pfam" id="PF07883">
    <property type="entry name" value="Cupin_2"/>
    <property type="match status" value="1"/>
</dbReference>
<dbReference type="HOGENOM" id="CLU_165951_0_0_4"/>
<dbReference type="InterPro" id="IPR011051">
    <property type="entry name" value="RmlC_Cupin_sf"/>
</dbReference>
<reference evidence="3 4" key="2">
    <citation type="journal article" date="2018" name="Int. J. Syst. Evol. Microbiol.">
        <title>Burkholderia insecticola sp. nov., a gut symbiotic bacterium of the bean bug Riptortus pedestris.</title>
        <authorList>
            <person name="Takeshita K."/>
            <person name="Tamaki H."/>
            <person name="Ohbayashi T."/>
            <person name="Meng X.-Y."/>
            <person name="Sone T."/>
            <person name="Mitani Y."/>
            <person name="Peeters C."/>
            <person name="Kikuchi Y."/>
            <person name="Vandamme P."/>
        </authorList>
    </citation>
    <scope>NUCLEOTIDE SEQUENCE [LARGE SCALE GENOMIC DNA]</scope>
    <source>
        <strain evidence="3">RPE64</strain>
        <plasmid evidence="3 4">p2</plasmid>
    </source>
</reference>
<keyword evidence="4" id="KW-1185">Reference proteome</keyword>
<dbReference type="InterPro" id="IPR014710">
    <property type="entry name" value="RmlC-like_jellyroll"/>
</dbReference>
<feature type="domain" description="Cupin type-2" evidence="2">
    <location>
        <begin position="41"/>
        <end position="106"/>
    </location>
</feature>
<geneLocation type="plasmid" evidence="3 4">
    <name>p2</name>
</geneLocation>
<accession>A0A060PJD1</accession>
<reference evidence="3 4" key="1">
    <citation type="journal article" date="2013" name="Genome Announc.">
        <title>Complete Genome Sequence of Burkholderia sp. Strain RPE64, Bacterial Symbiont of the Bean Bug Riptortus pedestris.</title>
        <authorList>
            <person name="Shibata T.F."/>
            <person name="Maeda T."/>
            <person name="Nikoh N."/>
            <person name="Yamaguchi K."/>
            <person name="Oshima K."/>
            <person name="Hattori M."/>
            <person name="Nishiyama T."/>
            <person name="Hasebe M."/>
            <person name="Fukatsu T."/>
            <person name="Kikuchi Y."/>
            <person name="Shigenobu S."/>
        </authorList>
    </citation>
    <scope>NUCLEOTIDE SEQUENCE [LARGE SCALE GENOMIC DNA]</scope>
    <source>
        <plasmid evidence="3 4">p2</plasmid>
    </source>
</reference>
<evidence type="ECO:0000256" key="1">
    <source>
        <dbReference type="SAM" id="MobiDB-lite"/>
    </source>
</evidence>
<dbReference type="Proteomes" id="UP000013966">
    <property type="component" value="Plasmid p2"/>
</dbReference>
<dbReference type="SUPFAM" id="SSF51182">
    <property type="entry name" value="RmlC-like cupins"/>
    <property type="match status" value="1"/>
</dbReference>
<organism evidence="3 4">
    <name type="scientific">Caballeronia insecticola</name>
    <dbReference type="NCBI Taxonomy" id="758793"/>
    <lineage>
        <taxon>Bacteria</taxon>
        <taxon>Pseudomonadati</taxon>
        <taxon>Pseudomonadota</taxon>
        <taxon>Betaproteobacteria</taxon>
        <taxon>Burkholderiales</taxon>
        <taxon>Burkholderiaceae</taxon>
        <taxon>Caballeronia</taxon>
    </lineage>
</organism>
<dbReference type="CDD" id="cd02208">
    <property type="entry name" value="cupin_RmlC-like"/>
    <property type="match status" value="1"/>
</dbReference>
<name>A0A060PJD1_9BURK</name>
<dbReference type="KEGG" id="buo:BRPE64_ECDS01560"/>
<sequence length="122" mass="13678">MKSSENRVESDAVAPGQYKTDHKKRLVETPTFRVTEFQASAGQESPWHFHTQISDLFYVVDGRMEVLLASPSELVELGSGQCYQVAAGRTHKFRVIGSEKVSYLLVQGVGEFDFIPVKVDEK</sequence>